<dbReference type="Proteomes" id="UP000509303">
    <property type="component" value="Chromosome"/>
</dbReference>
<keyword evidence="2 6" id="KW-0032">Aminotransferase</keyword>
<dbReference type="InterPro" id="IPR015421">
    <property type="entry name" value="PyrdxlP-dep_Trfase_major"/>
</dbReference>
<evidence type="ECO:0000256" key="1">
    <source>
        <dbReference type="ARBA" id="ARBA00001933"/>
    </source>
</evidence>
<evidence type="ECO:0000256" key="5">
    <source>
        <dbReference type="ARBA" id="ARBA00038398"/>
    </source>
</evidence>
<name>A0A7H8NEC1_9ACTN</name>
<protein>
    <submittedName>
        <fullName evidence="6">DegT/DnrJ/EryC1/StrS family aminotransferase</fullName>
    </submittedName>
</protein>
<evidence type="ECO:0000256" key="2">
    <source>
        <dbReference type="ARBA" id="ARBA00022576"/>
    </source>
</evidence>
<proteinExistence type="inferred from homology"/>
<dbReference type="SUPFAM" id="SSF53383">
    <property type="entry name" value="PLP-dependent transferases"/>
    <property type="match status" value="1"/>
</dbReference>
<dbReference type="InterPro" id="IPR000653">
    <property type="entry name" value="DegT/StrS_aminotransferase"/>
</dbReference>
<accession>A0A7H8NEC1</accession>
<dbReference type="EMBL" id="CP054929">
    <property type="protein sequence ID" value="QKW52736.1"/>
    <property type="molecule type" value="Genomic_DNA"/>
</dbReference>
<sequence>MGTPADELRHELARAGVRAGDEVIVPSYDVCETAHVVLALGAEPVFADIDPASFCLAPAAVEAVVTERTRAVVAVHTFGHPADLARLAELGQRHQLAVIGHGLVAEPAADIARRQQHARYLSARLKGVLTPRPHSAVAHGFQQYVVRVPGNGRPDRDAFARALRARGVDCRVPVQTPVHRSAAFRRDVWLVETERAADESLALPVAAGMSRREVQRVVAACNALGGLLQPAS</sequence>
<comment type="similarity">
    <text evidence="5">Belongs to the DegT/DnrJ/EryC1 family. L-glutamine:2-deoxy-scyllo-inosose/scyllo-inosose aminotransferase subfamily.</text>
</comment>
<dbReference type="RefSeq" id="WP_176164447.1">
    <property type="nucleotide sequence ID" value="NZ_CP054929.1"/>
</dbReference>
<keyword evidence="3 6" id="KW-0808">Transferase</keyword>
<reference evidence="6 7" key="1">
    <citation type="submission" date="2020-06" db="EMBL/GenBank/DDBJ databases">
        <title>Genome mining for natural products.</title>
        <authorList>
            <person name="Zhang B."/>
            <person name="Shi J."/>
            <person name="Ge H."/>
        </authorList>
    </citation>
    <scope>NUCLEOTIDE SEQUENCE [LARGE SCALE GENOMIC DNA]</scope>
    <source>
        <strain evidence="6 7">NA00687</strain>
    </source>
</reference>
<keyword evidence="4" id="KW-0663">Pyridoxal phosphate</keyword>
<dbReference type="InterPro" id="IPR015422">
    <property type="entry name" value="PyrdxlP-dep_Trfase_small"/>
</dbReference>
<dbReference type="GO" id="GO:0030170">
    <property type="term" value="F:pyridoxal phosphate binding"/>
    <property type="evidence" value="ECO:0007669"/>
    <property type="project" value="TreeGrafter"/>
</dbReference>
<dbReference type="Gene3D" id="3.40.640.10">
    <property type="entry name" value="Type I PLP-dependent aspartate aminotransferase-like (Major domain)"/>
    <property type="match status" value="1"/>
</dbReference>
<evidence type="ECO:0000313" key="6">
    <source>
        <dbReference type="EMBL" id="QKW52736.1"/>
    </source>
</evidence>
<keyword evidence="7" id="KW-1185">Reference proteome</keyword>
<organism evidence="6 7">
    <name type="scientific">Streptomyces buecherae</name>
    <dbReference type="NCBI Taxonomy" id="2763006"/>
    <lineage>
        <taxon>Bacteria</taxon>
        <taxon>Bacillati</taxon>
        <taxon>Actinomycetota</taxon>
        <taxon>Actinomycetes</taxon>
        <taxon>Kitasatosporales</taxon>
        <taxon>Streptomycetaceae</taxon>
        <taxon>Streptomyces</taxon>
    </lineage>
</organism>
<dbReference type="Gene3D" id="3.90.1150.10">
    <property type="entry name" value="Aspartate Aminotransferase, domain 1"/>
    <property type="match status" value="1"/>
</dbReference>
<dbReference type="AlphaFoldDB" id="A0A7H8NEC1"/>
<dbReference type="GO" id="GO:0008483">
    <property type="term" value="F:transaminase activity"/>
    <property type="evidence" value="ECO:0007669"/>
    <property type="project" value="UniProtKB-KW"/>
</dbReference>
<evidence type="ECO:0000256" key="3">
    <source>
        <dbReference type="ARBA" id="ARBA00022679"/>
    </source>
</evidence>
<comment type="cofactor">
    <cofactor evidence="1">
        <name>pyridoxal 5'-phosphate</name>
        <dbReference type="ChEBI" id="CHEBI:597326"/>
    </cofactor>
</comment>
<dbReference type="GO" id="GO:0000271">
    <property type="term" value="P:polysaccharide biosynthetic process"/>
    <property type="evidence" value="ECO:0007669"/>
    <property type="project" value="TreeGrafter"/>
</dbReference>
<dbReference type="PANTHER" id="PTHR30244">
    <property type="entry name" value="TRANSAMINASE"/>
    <property type="match status" value="1"/>
</dbReference>
<gene>
    <name evidence="6" type="ORF">HUT08_27930</name>
</gene>
<dbReference type="InterPro" id="IPR015424">
    <property type="entry name" value="PyrdxlP-dep_Trfase"/>
</dbReference>
<dbReference type="Pfam" id="PF01041">
    <property type="entry name" value="DegT_DnrJ_EryC1"/>
    <property type="match status" value="2"/>
</dbReference>
<dbReference type="PANTHER" id="PTHR30244:SF34">
    <property type="entry name" value="DTDP-4-AMINO-4,6-DIDEOXYGALACTOSE TRANSAMINASE"/>
    <property type="match status" value="1"/>
</dbReference>
<evidence type="ECO:0000256" key="4">
    <source>
        <dbReference type="ARBA" id="ARBA00022898"/>
    </source>
</evidence>
<evidence type="ECO:0000313" key="7">
    <source>
        <dbReference type="Proteomes" id="UP000509303"/>
    </source>
</evidence>